<proteinExistence type="predicted"/>
<protein>
    <submittedName>
        <fullName evidence="1">Glutathionyl-hydroquinone reductase YqjG</fullName>
        <ecNumber evidence="1">1.8.-.-</ecNumber>
    </submittedName>
</protein>
<dbReference type="RefSeq" id="WP_235000601.1">
    <property type="nucleotide sequence ID" value="NZ_FWFT01000002.1"/>
</dbReference>
<name>A0A1Y5RYL6_9RHOB</name>
<dbReference type="GO" id="GO:0016491">
    <property type="term" value="F:oxidoreductase activity"/>
    <property type="evidence" value="ECO:0007669"/>
    <property type="project" value="UniProtKB-KW"/>
</dbReference>
<dbReference type="PANTHER" id="PTHR32419">
    <property type="entry name" value="GLUTATHIONYL-HYDROQUINONE REDUCTASE"/>
    <property type="match status" value="1"/>
</dbReference>
<dbReference type="GO" id="GO:0004364">
    <property type="term" value="F:glutathione transferase activity"/>
    <property type="evidence" value="ECO:0007669"/>
    <property type="project" value="InterPro"/>
</dbReference>
<evidence type="ECO:0000313" key="1">
    <source>
        <dbReference type="EMBL" id="SLN28610.1"/>
    </source>
</evidence>
<dbReference type="PANTHER" id="PTHR32419:SF6">
    <property type="entry name" value="GLUTATHIONE S-TRANSFERASE OMEGA-LIKE 1-RELATED"/>
    <property type="match status" value="1"/>
</dbReference>
<sequence>MIRHGPHPSPAPLPDCTYETGIGQAHRYAKAIYEAEGSDEKPLPHLYVKTTKRIVTNESADIVQMLFAYGAKLGGNGLDLHPAALRPEVDALITSICIAINNGAYKAGFSSDQYVYAAPFET</sequence>
<gene>
    <name evidence="1" type="primary">yqjG_2</name>
    <name evidence="1" type="ORF">PSJ8397_01213</name>
</gene>
<reference evidence="1 2" key="1">
    <citation type="submission" date="2017-03" db="EMBL/GenBank/DDBJ databases">
        <authorList>
            <person name="Afonso C.L."/>
            <person name="Miller P.J."/>
            <person name="Scott M.A."/>
            <person name="Spackman E."/>
            <person name="Goraichik I."/>
            <person name="Dimitrov K.M."/>
            <person name="Suarez D.L."/>
            <person name="Swayne D.E."/>
        </authorList>
    </citation>
    <scope>NUCLEOTIDE SEQUENCE [LARGE SCALE GENOMIC DNA]</scope>
    <source>
        <strain evidence="1 2">CECT 8397</strain>
    </source>
</reference>
<dbReference type="EC" id="1.8.-.-" evidence="1"/>
<accession>A0A1Y5RYL6</accession>
<dbReference type="Proteomes" id="UP000193623">
    <property type="component" value="Unassembled WGS sequence"/>
</dbReference>
<dbReference type="GO" id="GO:0005737">
    <property type="term" value="C:cytoplasm"/>
    <property type="evidence" value="ECO:0007669"/>
    <property type="project" value="TreeGrafter"/>
</dbReference>
<dbReference type="AlphaFoldDB" id="A0A1Y5RYL6"/>
<evidence type="ECO:0000313" key="2">
    <source>
        <dbReference type="Proteomes" id="UP000193623"/>
    </source>
</evidence>
<keyword evidence="2" id="KW-1185">Reference proteome</keyword>
<dbReference type="InterPro" id="IPR016639">
    <property type="entry name" value="GST_Omega/GSH"/>
</dbReference>
<organism evidence="1 2">
    <name type="scientific">Pseudooctadecabacter jejudonensis</name>
    <dbReference type="NCBI Taxonomy" id="1391910"/>
    <lineage>
        <taxon>Bacteria</taxon>
        <taxon>Pseudomonadati</taxon>
        <taxon>Pseudomonadota</taxon>
        <taxon>Alphaproteobacteria</taxon>
        <taxon>Rhodobacterales</taxon>
        <taxon>Paracoccaceae</taxon>
        <taxon>Pseudooctadecabacter</taxon>
    </lineage>
</organism>
<dbReference type="Gene3D" id="3.40.30.10">
    <property type="entry name" value="Glutaredoxin"/>
    <property type="match status" value="1"/>
</dbReference>
<dbReference type="EMBL" id="FWFT01000002">
    <property type="protein sequence ID" value="SLN28610.1"/>
    <property type="molecule type" value="Genomic_DNA"/>
</dbReference>
<dbReference type="Gene3D" id="1.20.1050.10">
    <property type="match status" value="1"/>
</dbReference>
<keyword evidence="1" id="KW-0560">Oxidoreductase</keyword>